<protein>
    <recommendedName>
        <fullName evidence="6">Endoplasmic reticulum lectin 1</fullName>
    </recommendedName>
    <alternativeName>
        <fullName evidence="7">ER lectin</fullName>
    </alternativeName>
</protein>
<dbReference type="SUPFAM" id="SSF50911">
    <property type="entry name" value="Mannose 6-phosphate receptor domain"/>
    <property type="match status" value="1"/>
</dbReference>
<dbReference type="PROSITE" id="PS51914">
    <property type="entry name" value="MRH"/>
    <property type="match status" value="1"/>
</dbReference>
<dbReference type="Gene3D" id="2.70.130.10">
    <property type="entry name" value="Mannose-6-phosphate receptor binding domain"/>
    <property type="match status" value="1"/>
</dbReference>
<comment type="caution">
    <text evidence="9">The sequence shown here is derived from an EMBL/GenBank/DDBJ whole genome shotgun (WGS) entry which is preliminary data.</text>
</comment>
<dbReference type="PANTHER" id="PTHR15414:SF0">
    <property type="entry name" value="ENDOPLASMIC RETICULUM LECTIN 1"/>
    <property type="match status" value="1"/>
</dbReference>
<dbReference type="Proteomes" id="UP000728185">
    <property type="component" value="Unassembled WGS sequence"/>
</dbReference>
<keyword evidence="2" id="KW-0732">Signal</keyword>
<keyword evidence="10" id="KW-1185">Reference proteome</keyword>
<sequence>MNLIVNHQINQNATYHRHLYTNGSICDLTAKPRTAEARFTCGRRSSPEIVSVDELESCTYLLIIEVPSLCSHPTFVVSKSRKIEEVLCGAVPDSTAVLSDDVNTAETEDHVEPSSTEFNLQEVSSSSRSKRVYRLSKLYSNIRTRRHRQLLRHATQVAGQFQQLISPSPINRNPTSTSTLGGFILHLYFQSVMNSHPTISYPSYASSLESYEMQLLERQLGQLFFALMEKLDELLSHVLPLLKIPSDSFMYVYVAGDKLATALETKVNESRGQLIHSGYRVENLLAAMTAFQELCETILKPGLFKLTMRIWRSSMEGPSRNPFKEVPRQGTWCPIESELLRLLIVNFRRLSRISRRIALNLREVERLREAETELESTFRGLLNRGQFKVLLVRGTVEKDKSQDSQTARDVGSIGESKSRSPVVQLLKKVLRKVAPDIAGSLEVYEAPNMIDGYSSFYVTLAWGHQGCLRVKKYGAKMQSH</sequence>
<dbReference type="PROSITE" id="PS50096">
    <property type="entry name" value="IQ"/>
    <property type="match status" value="1"/>
</dbReference>
<organism evidence="9 10">
    <name type="scientific">Fasciolopsis buskii</name>
    <dbReference type="NCBI Taxonomy" id="27845"/>
    <lineage>
        <taxon>Eukaryota</taxon>
        <taxon>Metazoa</taxon>
        <taxon>Spiralia</taxon>
        <taxon>Lophotrochozoa</taxon>
        <taxon>Platyhelminthes</taxon>
        <taxon>Trematoda</taxon>
        <taxon>Digenea</taxon>
        <taxon>Plagiorchiida</taxon>
        <taxon>Echinostomata</taxon>
        <taxon>Echinostomatoidea</taxon>
        <taxon>Fasciolidae</taxon>
        <taxon>Fasciolopsis</taxon>
    </lineage>
</organism>
<proteinExistence type="predicted"/>
<reference evidence="9" key="1">
    <citation type="submission" date="2019-05" db="EMBL/GenBank/DDBJ databases">
        <title>Annotation for the trematode Fasciolopsis buski.</title>
        <authorList>
            <person name="Choi Y.-J."/>
        </authorList>
    </citation>
    <scope>NUCLEOTIDE SEQUENCE</scope>
    <source>
        <strain evidence="9">HT</strain>
        <tissue evidence="9">Whole worm</tissue>
    </source>
</reference>
<dbReference type="OrthoDB" id="448954at2759"/>
<feature type="domain" description="MRH" evidence="8">
    <location>
        <begin position="1"/>
        <end position="72"/>
    </location>
</feature>
<dbReference type="GO" id="GO:0030968">
    <property type="term" value="P:endoplasmic reticulum unfolded protein response"/>
    <property type="evidence" value="ECO:0007669"/>
    <property type="project" value="InterPro"/>
</dbReference>
<comment type="function">
    <text evidence="5">Probable lectin that binds selectively to improperly folded lumenal proteins. May function in endoplasmic reticulum quality control and endoplasmic reticulum-associated degradation (ERAD) of both non-glycosylated proteins and glycoproteins.</text>
</comment>
<comment type="subcellular location">
    <subcellularLocation>
        <location evidence="1">Endoplasmic reticulum</location>
    </subcellularLocation>
</comment>
<dbReference type="InterPro" id="IPR036607">
    <property type="entry name" value="PRKCSH"/>
</dbReference>
<dbReference type="Pfam" id="PF13015">
    <property type="entry name" value="PRKCSH_1"/>
    <property type="match status" value="1"/>
</dbReference>
<dbReference type="InterPro" id="IPR009011">
    <property type="entry name" value="Man6P_isomerase_rcpt-bd_dom_sf"/>
</dbReference>
<evidence type="ECO:0000259" key="8">
    <source>
        <dbReference type="PROSITE" id="PS51914"/>
    </source>
</evidence>
<evidence type="ECO:0000256" key="5">
    <source>
        <dbReference type="ARBA" id="ARBA00037585"/>
    </source>
</evidence>
<evidence type="ECO:0000256" key="6">
    <source>
        <dbReference type="ARBA" id="ARBA00041108"/>
    </source>
</evidence>
<evidence type="ECO:0000256" key="3">
    <source>
        <dbReference type="ARBA" id="ARBA00022824"/>
    </source>
</evidence>
<name>A0A8E0RV25_9TREM</name>
<evidence type="ECO:0000313" key="10">
    <source>
        <dbReference type="Proteomes" id="UP000728185"/>
    </source>
</evidence>
<dbReference type="PANTHER" id="PTHR15414">
    <property type="entry name" value="OS-9-RELATED"/>
    <property type="match status" value="1"/>
</dbReference>
<dbReference type="GO" id="GO:0005788">
    <property type="term" value="C:endoplasmic reticulum lumen"/>
    <property type="evidence" value="ECO:0007669"/>
    <property type="project" value="TreeGrafter"/>
</dbReference>
<keyword evidence="4" id="KW-1015">Disulfide bond</keyword>
<evidence type="ECO:0000256" key="2">
    <source>
        <dbReference type="ARBA" id="ARBA00022729"/>
    </source>
</evidence>
<gene>
    <name evidence="9" type="ORF">FBUS_09073</name>
</gene>
<evidence type="ECO:0000313" key="9">
    <source>
        <dbReference type="EMBL" id="KAA0193598.1"/>
    </source>
</evidence>
<dbReference type="AlphaFoldDB" id="A0A8E0RV25"/>
<keyword evidence="3" id="KW-0256">Endoplasmic reticulum</keyword>
<evidence type="ECO:0000256" key="7">
    <source>
        <dbReference type="ARBA" id="ARBA00041661"/>
    </source>
</evidence>
<dbReference type="InterPro" id="IPR045149">
    <property type="entry name" value="OS-9-like"/>
</dbReference>
<evidence type="ECO:0000256" key="1">
    <source>
        <dbReference type="ARBA" id="ARBA00004240"/>
    </source>
</evidence>
<dbReference type="EMBL" id="LUCM01004924">
    <property type="protein sequence ID" value="KAA0193598.1"/>
    <property type="molecule type" value="Genomic_DNA"/>
</dbReference>
<accession>A0A8E0RV25</accession>
<dbReference type="GO" id="GO:0030970">
    <property type="term" value="P:retrograde protein transport, ER to cytosol"/>
    <property type="evidence" value="ECO:0007669"/>
    <property type="project" value="TreeGrafter"/>
</dbReference>
<dbReference type="InterPro" id="IPR044865">
    <property type="entry name" value="MRH_dom"/>
</dbReference>
<evidence type="ECO:0000256" key="4">
    <source>
        <dbReference type="ARBA" id="ARBA00023157"/>
    </source>
</evidence>